<dbReference type="EMBL" id="SRMO01000079">
    <property type="protein sequence ID" value="TGG91397.1"/>
    <property type="molecule type" value="Genomic_DNA"/>
</dbReference>
<evidence type="ECO:0000313" key="1">
    <source>
        <dbReference type="EMBL" id="TGG91397.1"/>
    </source>
</evidence>
<proteinExistence type="predicted"/>
<sequence length="112" mass="12018">MDPDLQHHDGHDDVVAAYQDRVAAEQQLTRALAAFQARVAAISRPDLAAVSEAARSLFSARAWETPAGMRSARAWEIPAGMRIRSRALVGKIFAVVDATQVAITHPCPCLGA</sequence>
<reference evidence="1 2" key="1">
    <citation type="journal article" date="2019" name="mSystems">
        <title>Life at home and on the roam: Genomic adaptions reflect the dual lifestyle of an intracellular, facultative symbiont.</title>
        <authorList>
            <person name="Burgsdorf I."/>
        </authorList>
    </citation>
    <scope>NUCLEOTIDE SEQUENCE [LARGE SCALE GENOMIC DNA]</scope>
    <source>
        <strain evidence="1">277cV</strain>
    </source>
</reference>
<comment type="caution">
    <text evidence="1">The sequence shown here is derived from an EMBL/GenBank/DDBJ whole genome shotgun (WGS) entry which is preliminary data.</text>
</comment>
<organism evidence="1 2">
    <name type="scientific">Aphanocapsa feldmannii 277cV</name>
    <dbReference type="NCBI Taxonomy" id="2507553"/>
    <lineage>
        <taxon>Bacteria</taxon>
        <taxon>Bacillati</taxon>
        <taxon>Cyanobacteriota</taxon>
        <taxon>Cyanophyceae</taxon>
        <taxon>Oscillatoriophycideae</taxon>
        <taxon>Chroococcales</taxon>
        <taxon>Microcystaceae</taxon>
        <taxon>Aphanocapsa</taxon>
    </lineage>
</organism>
<evidence type="ECO:0000313" key="2">
    <source>
        <dbReference type="Proteomes" id="UP000317990"/>
    </source>
</evidence>
<name>A0A524RM84_9CHRO</name>
<dbReference type="Proteomes" id="UP000317990">
    <property type="component" value="Unassembled WGS sequence"/>
</dbReference>
<protein>
    <submittedName>
        <fullName evidence="1">Uncharacterized protein</fullName>
    </submittedName>
</protein>
<accession>A0A524RM84</accession>
<dbReference type="AlphaFoldDB" id="A0A524RM84"/>
<gene>
    <name evidence="1" type="ORF">ERJ67_08155</name>
</gene>